<sequence length="464" mass="48642">MTGDAAARRARVEHGLTPVLRIANRPVERFTVADRMARYQVPGCSIAVVDDGEVSWAAGYGATADGGGPVHATTLFQAASMSKAVAAAGVLVLVEWGELDLDEPVNDRLRSWRLPDSPHTAEQPVTLRHLLSHTAGTTVPGFPGYAVGTTLPTVPEVLSGGGVANTSAVESFAPPGTRTQYSGGGTTIVQLLVTEVTGRAFPELMTELVLRPFGMVDSAYDQPLAADRRRRAATGHGASGRLAAGGHHVYPELQAAGLWTTAVDLARWLVGVQEILRGDRTGPISRATAHEMITPLGDGSFGLGPELGGEGELRRFGHSGGNEGFRSQMDALVERPVGGVVLTNADNGTTLCAEVRRAFAEEYGWGELDGPPIVLADVDPAVLASYAGTYVGPFGRPMKLRVEDGELFSPAPYGRRRMLPLGATTFLDEETGATLEVATDGGAVTRIAVLVDGAELMAFTPADG</sequence>
<name>A0A6J6BFW0_9ZZZZ</name>
<dbReference type="AlphaFoldDB" id="A0A6J6BFW0"/>
<dbReference type="Gene3D" id="3.40.710.10">
    <property type="entry name" value="DD-peptidase/beta-lactamase superfamily"/>
    <property type="match status" value="1"/>
</dbReference>
<dbReference type="Pfam" id="PF00144">
    <property type="entry name" value="Beta-lactamase"/>
    <property type="match status" value="1"/>
</dbReference>
<feature type="domain" description="Beta-lactamase-related" evidence="1">
    <location>
        <begin position="32"/>
        <end position="348"/>
    </location>
</feature>
<organism evidence="2">
    <name type="scientific">freshwater metagenome</name>
    <dbReference type="NCBI Taxonomy" id="449393"/>
    <lineage>
        <taxon>unclassified sequences</taxon>
        <taxon>metagenomes</taxon>
        <taxon>ecological metagenomes</taxon>
    </lineage>
</organism>
<dbReference type="EMBL" id="CAEZSR010000002">
    <property type="protein sequence ID" value="CAB4537303.1"/>
    <property type="molecule type" value="Genomic_DNA"/>
</dbReference>
<gene>
    <name evidence="2" type="ORF">UFOPK1493_00064</name>
</gene>
<accession>A0A6J6BFW0</accession>
<reference evidence="2" key="1">
    <citation type="submission" date="2020-05" db="EMBL/GenBank/DDBJ databases">
        <authorList>
            <person name="Chiriac C."/>
            <person name="Salcher M."/>
            <person name="Ghai R."/>
            <person name="Kavagutti S V."/>
        </authorList>
    </citation>
    <scope>NUCLEOTIDE SEQUENCE</scope>
</reference>
<dbReference type="PANTHER" id="PTHR46825">
    <property type="entry name" value="D-ALANYL-D-ALANINE-CARBOXYPEPTIDASE/ENDOPEPTIDASE AMPH"/>
    <property type="match status" value="1"/>
</dbReference>
<dbReference type="InterPro" id="IPR050491">
    <property type="entry name" value="AmpC-like"/>
</dbReference>
<dbReference type="PANTHER" id="PTHR46825:SF12">
    <property type="entry name" value="PENICILLIN-BINDING PROTEIN 4"/>
    <property type="match status" value="1"/>
</dbReference>
<dbReference type="InterPro" id="IPR001466">
    <property type="entry name" value="Beta-lactam-related"/>
</dbReference>
<dbReference type="InterPro" id="IPR012338">
    <property type="entry name" value="Beta-lactam/transpept-like"/>
</dbReference>
<protein>
    <submittedName>
        <fullName evidence="2">Unannotated protein</fullName>
    </submittedName>
</protein>
<evidence type="ECO:0000259" key="1">
    <source>
        <dbReference type="Pfam" id="PF00144"/>
    </source>
</evidence>
<evidence type="ECO:0000313" key="2">
    <source>
        <dbReference type="EMBL" id="CAB4537303.1"/>
    </source>
</evidence>
<dbReference type="SUPFAM" id="SSF56601">
    <property type="entry name" value="beta-lactamase/transpeptidase-like"/>
    <property type="match status" value="1"/>
</dbReference>
<proteinExistence type="predicted"/>